<dbReference type="Gene3D" id="3.30.70.100">
    <property type="match status" value="1"/>
</dbReference>
<keyword evidence="3 12" id="KW-0812">Transmembrane</keyword>
<comment type="catalytic activity">
    <reaction evidence="11">
        <text>Cu(2+)(in) + ATP + H2O = Cu(2+)(out) + ADP + phosphate + H(+)</text>
        <dbReference type="Rhea" id="RHEA:10376"/>
        <dbReference type="ChEBI" id="CHEBI:15377"/>
        <dbReference type="ChEBI" id="CHEBI:15378"/>
        <dbReference type="ChEBI" id="CHEBI:29036"/>
        <dbReference type="ChEBI" id="CHEBI:30616"/>
        <dbReference type="ChEBI" id="CHEBI:43474"/>
        <dbReference type="ChEBI" id="CHEBI:456216"/>
        <dbReference type="EC" id="7.2.2.9"/>
    </reaction>
</comment>
<evidence type="ECO:0000256" key="6">
    <source>
        <dbReference type="ARBA" id="ARBA00022840"/>
    </source>
</evidence>
<keyword evidence="8 12" id="KW-1133">Transmembrane helix</keyword>
<dbReference type="EC" id="7.2.2.9" evidence="10"/>
<dbReference type="EMBL" id="CP158568">
    <property type="protein sequence ID" value="XBY44562.1"/>
    <property type="molecule type" value="Genomic_DNA"/>
</dbReference>
<dbReference type="InterPro" id="IPR027256">
    <property type="entry name" value="P-typ_ATPase_IB"/>
</dbReference>
<dbReference type="InterPro" id="IPR023298">
    <property type="entry name" value="ATPase_P-typ_TM_dom_sf"/>
</dbReference>
<evidence type="ECO:0000256" key="5">
    <source>
        <dbReference type="ARBA" id="ARBA00022741"/>
    </source>
</evidence>
<dbReference type="Gene3D" id="3.40.1110.10">
    <property type="entry name" value="Calcium-transporting ATPase, cytoplasmic domain N"/>
    <property type="match status" value="1"/>
</dbReference>
<dbReference type="GO" id="GO:0005886">
    <property type="term" value="C:plasma membrane"/>
    <property type="evidence" value="ECO:0007669"/>
    <property type="project" value="UniProtKB-SubCell"/>
</dbReference>
<dbReference type="InterPro" id="IPR059000">
    <property type="entry name" value="ATPase_P-type_domA"/>
</dbReference>
<dbReference type="FunFam" id="3.30.70.100:FF:000005">
    <property type="entry name" value="Copper-exporting P-type ATPase A"/>
    <property type="match status" value="1"/>
</dbReference>
<dbReference type="NCBIfam" id="TIGR01511">
    <property type="entry name" value="ATPase-IB1_Cu"/>
    <property type="match status" value="1"/>
</dbReference>
<feature type="transmembrane region" description="Helical" evidence="12">
    <location>
        <begin position="151"/>
        <end position="173"/>
    </location>
</feature>
<keyword evidence="12" id="KW-1003">Cell membrane</keyword>
<dbReference type="InterPro" id="IPR018303">
    <property type="entry name" value="ATPase_P-typ_P_site"/>
</dbReference>
<gene>
    <name evidence="14" type="ORF">ABS361_21575</name>
</gene>
<keyword evidence="7" id="KW-1278">Translocase</keyword>
<feature type="domain" description="HMA" evidence="13">
    <location>
        <begin position="1"/>
        <end position="62"/>
    </location>
</feature>
<evidence type="ECO:0000259" key="13">
    <source>
        <dbReference type="PROSITE" id="PS50846"/>
    </source>
</evidence>
<proteinExistence type="inferred from homology"/>
<dbReference type="InterPro" id="IPR036163">
    <property type="entry name" value="HMA_dom_sf"/>
</dbReference>
<dbReference type="SFLD" id="SFLDG00002">
    <property type="entry name" value="C1.7:_P-type_atpase_like"/>
    <property type="match status" value="1"/>
</dbReference>
<dbReference type="SUPFAM" id="SSF81665">
    <property type="entry name" value="Calcium ATPase, transmembrane domain M"/>
    <property type="match status" value="1"/>
</dbReference>
<dbReference type="GO" id="GO:0005507">
    <property type="term" value="F:copper ion binding"/>
    <property type="evidence" value="ECO:0007669"/>
    <property type="project" value="TreeGrafter"/>
</dbReference>
<reference evidence="14" key="1">
    <citation type="submission" date="2024-06" db="EMBL/GenBank/DDBJ databases">
        <title>Methylostella associata gen. nov., sp. nov., a novel Ancalomicrobiaceae-affiliated facultatively methylotrophic bacteria that feed on methanotrophs of the genus Methylococcus.</title>
        <authorList>
            <person name="Saltykova V."/>
            <person name="Danilova O.V."/>
            <person name="Oshkin I.Y."/>
            <person name="Belova S.E."/>
            <person name="Pimenov N.V."/>
            <person name="Dedysh S.N."/>
        </authorList>
    </citation>
    <scope>NUCLEOTIDE SEQUENCE</scope>
    <source>
        <strain evidence="14">S20</strain>
    </source>
</reference>
<dbReference type="RefSeq" id="WP_407049654.1">
    <property type="nucleotide sequence ID" value="NZ_CP158568.1"/>
</dbReference>
<dbReference type="AlphaFoldDB" id="A0AAU7X909"/>
<keyword evidence="5 12" id="KW-0547">Nucleotide-binding</keyword>
<feature type="transmembrane region" description="Helical" evidence="12">
    <location>
        <begin position="367"/>
        <end position="387"/>
    </location>
</feature>
<dbReference type="SUPFAM" id="SSF56784">
    <property type="entry name" value="HAD-like"/>
    <property type="match status" value="1"/>
</dbReference>
<dbReference type="CDD" id="cd00371">
    <property type="entry name" value="HMA"/>
    <property type="match status" value="1"/>
</dbReference>
<dbReference type="InterPro" id="IPR023214">
    <property type="entry name" value="HAD_sf"/>
</dbReference>
<evidence type="ECO:0000313" key="14">
    <source>
        <dbReference type="EMBL" id="XBY44562.1"/>
    </source>
</evidence>
<dbReference type="Gene3D" id="2.70.150.10">
    <property type="entry name" value="Calcium-transporting ATPase, cytoplasmic transduction domain A"/>
    <property type="match status" value="1"/>
</dbReference>
<dbReference type="PANTHER" id="PTHR43520:SF8">
    <property type="entry name" value="P-TYPE CU(+) TRANSPORTER"/>
    <property type="match status" value="1"/>
</dbReference>
<dbReference type="NCBIfam" id="TIGR01494">
    <property type="entry name" value="ATPase_P-type"/>
    <property type="match status" value="1"/>
</dbReference>
<dbReference type="PANTHER" id="PTHR43520">
    <property type="entry name" value="ATP7, ISOFORM B"/>
    <property type="match status" value="1"/>
</dbReference>
<evidence type="ECO:0000256" key="9">
    <source>
        <dbReference type="ARBA" id="ARBA00023136"/>
    </source>
</evidence>
<evidence type="ECO:0000256" key="3">
    <source>
        <dbReference type="ARBA" id="ARBA00022692"/>
    </source>
</evidence>
<dbReference type="GO" id="GO:0012505">
    <property type="term" value="C:endomembrane system"/>
    <property type="evidence" value="ECO:0007669"/>
    <property type="project" value="UniProtKB-SubCell"/>
</dbReference>
<evidence type="ECO:0000256" key="7">
    <source>
        <dbReference type="ARBA" id="ARBA00022967"/>
    </source>
</evidence>
<evidence type="ECO:0000256" key="1">
    <source>
        <dbReference type="ARBA" id="ARBA00004127"/>
    </source>
</evidence>
<organism evidence="14">
    <name type="scientific">Methyloraptor flagellatus</name>
    <dbReference type="NCBI Taxonomy" id="3162530"/>
    <lineage>
        <taxon>Bacteria</taxon>
        <taxon>Pseudomonadati</taxon>
        <taxon>Pseudomonadota</taxon>
        <taxon>Alphaproteobacteria</taxon>
        <taxon>Hyphomicrobiales</taxon>
        <taxon>Ancalomicrobiaceae</taxon>
        <taxon>Methyloraptor</taxon>
    </lineage>
</organism>
<feature type="transmembrane region" description="Helical" evidence="12">
    <location>
        <begin position="339"/>
        <end position="361"/>
    </location>
</feature>
<evidence type="ECO:0000256" key="11">
    <source>
        <dbReference type="ARBA" id="ARBA00047424"/>
    </source>
</evidence>
<dbReference type="Pfam" id="PF00702">
    <property type="entry name" value="Hydrolase"/>
    <property type="match status" value="1"/>
</dbReference>
<evidence type="ECO:0000256" key="12">
    <source>
        <dbReference type="RuleBase" id="RU362081"/>
    </source>
</evidence>
<dbReference type="PROSITE" id="PS50846">
    <property type="entry name" value="HMA_2"/>
    <property type="match status" value="1"/>
</dbReference>
<dbReference type="InterPro" id="IPR017969">
    <property type="entry name" value="Heavy-metal-associated_CS"/>
</dbReference>
<dbReference type="Pfam" id="PF00122">
    <property type="entry name" value="E1-E2_ATPase"/>
    <property type="match status" value="1"/>
</dbReference>
<feature type="transmembrane region" description="Helical" evidence="12">
    <location>
        <begin position="120"/>
        <end position="139"/>
    </location>
</feature>
<feature type="transmembrane region" description="Helical" evidence="12">
    <location>
        <begin position="179"/>
        <end position="198"/>
    </location>
</feature>
<dbReference type="GO" id="GO:0005524">
    <property type="term" value="F:ATP binding"/>
    <property type="evidence" value="ECO:0007669"/>
    <property type="project" value="UniProtKB-UniRule"/>
</dbReference>
<feature type="transmembrane region" description="Helical" evidence="12">
    <location>
        <begin position="90"/>
        <end position="114"/>
    </location>
</feature>
<dbReference type="PRINTS" id="PR00943">
    <property type="entry name" value="CUATPASE"/>
</dbReference>
<keyword evidence="9 12" id="KW-0472">Membrane</keyword>
<dbReference type="NCBIfam" id="TIGR01525">
    <property type="entry name" value="ATPase-IB_hvy"/>
    <property type="match status" value="1"/>
</dbReference>
<dbReference type="FunFam" id="2.70.150.10:FF:000002">
    <property type="entry name" value="Copper-transporting ATPase 1, putative"/>
    <property type="match status" value="1"/>
</dbReference>
<dbReference type="InterPro" id="IPR036412">
    <property type="entry name" value="HAD-like_sf"/>
</dbReference>
<dbReference type="GO" id="GO:0043682">
    <property type="term" value="F:P-type divalent copper transporter activity"/>
    <property type="evidence" value="ECO:0007669"/>
    <property type="project" value="UniProtKB-EC"/>
</dbReference>
<protein>
    <recommendedName>
        <fullName evidence="10">P-type Cu(2+) transporter</fullName>
        <ecNumber evidence="10">7.2.2.9</ecNumber>
    </recommendedName>
</protein>
<dbReference type="InterPro" id="IPR001757">
    <property type="entry name" value="P_typ_ATPase"/>
</dbReference>
<sequence length="731" mass="75903">MFDISGMTCAACATRIEKVVKRLPGVEDAIVNLALETAEVRAPGLTPDRIVGAIENAGYGARPRAHEARARRQAMEEAAAARRAEERQTLLVFAISALLTLPFVAEMIAMALGADHLLSPLTQLALATPVQIIAGWRFYRGAFKALNGGSANMDVLVALGTTAAWGFSTVMTLRLGHHAMGHLYFEGSATILTLILLGKLMEARAKRSASAAISKLMALRPDTATRVIDGPDGAQTETVSVDALRAGDTVLVRPGERLPVDGIVSEGGSEIDEAMLTGESVPVARGPGDKVTAGTINGSGALIVTVRAIGEDTTLARIARLVEQAQIAKAPVQKLVDKVSAVFVPTIVAIAAATFGAWWFVSGTVEPAFVAAVSVLVIACPCALGLATPAALVAGTGAAAKAGILIRDIEALERAHAVDVVVFDKTGTLTEGHPAVTDIVGLGTDGVEMLRLAASVQAASEHPLARAFLAAAELRRLPLARAEGFRSFTGRGVGATVDGRRVVIGNEAFMAEEGVDLRLLAREKTRLEGAAKTVVAVARDGEALGLVALADPVRAEAAEAVAALKARGIETRMLTGDAEPVARSVATKLGLDGFEGPVRPEQKSVRVEAYRRGGRIVAMVGDGVNDAPALAAADVGIAIGTGADVALETAGVTLMRPDPRLVPASIEIARATWAKIRQNLFWAFAYNVIGVPLAALGYLTPALAGAAMALSSVSVVTNALTLTRWRPKGDR</sequence>
<dbReference type="SUPFAM" id="SSF55008">
    <property type="entry name" value="HMA, heavy metal-associated domain"/>
    <property type="match status" value="1"/>
</dbReference>
<dbReference type="GO" id="GO:0055070">
    <property type="term" value="P:copper ion homeostasis"/>
    <property type="evidence" value="ECO:0007669"/>
    <property type="project" value="TreeGrafter"/>
</dbReference>
<dbReference type="InterPro" id="IPR044492">
    <property type="entry name" value="P_typ_ATPase_HD_dom"/>
</dbReference>
<evidence type="ECO:0000256" key="2">
    <source>
        <dbReference type="ARBA" id="ARBA00006024"/>
    </source>
</evidence>
<accession>A0AAU7X909</accession>
<evidence type="ECO:0000256" key="4">
    <source>
        <dbReference type="ARBA" id="ARBA00022723"/>
    </source>
</evidence>
<dbReference type="SUPFAM" id="SSF81653">
    <property type="entry name" value="Calcium ATPase, transduction domain A"/>
    <property type="match status" value="1"/>
</dbReference>
<dbReference type="InterPro" id="IPR006121">
    <property type="entry name" value="HMA_dom"/>
</dbReference>
<evidence type="ECO:0000256" key="10">
    <source>
        <dbReference type="ARBA" id="ARBA00038904"/>
    </source>
</evidence>
<name>A0AAU7X909_9HYPH</name>
<dbReference type="PRINTS" id="PR00119">
    <property type="entry name" value="CATATPASE"/>
</dbReference>
<dbReference type="SFLD" id="SFLDS00003">
    <property type="entry name" value="Haloacid_Dehalogenase"/>
    <property type="match status" value="1"/>
</dbReference>
<feature type="transmembrane region" description="Helical" evidence="12">
    <location>
        <begin position="680"/>
        <end position="699"/>
    </location>
</feature>
<dbReference type="PROSITE" id="PS00154">
    <property type="entry name" value="ATPASE_E1_E2"/>
    <property type="match status" value="1"/>
</dbReference>
<dbReference type="Pfam" id="PF00403">
    <property type="entry name" value="HMA"/>
    <property type="match status" value="1"/>
</dbReference>
<dbReference type="InterPro" id="IPR023299">
    <property type="entry name" value="ATPase_P-typ_cyto_dom_N"/>
</dbReference>
<dbReference type="Gene3D" id="3.40.50.1000">
    <property type="entry name" value="HAD superfamily/HAD-like"/>
    <property type="match status" value="1"/>
</dbReference>
<dbReference type="CDD" id="cd02094">
    <property type="entry name" value="P-type_ATPase_Cu-like"/>
    <property type="match status" value="1"/>
</dbReference>
<evidence type="ECO:0000256" key="8">
    <source>
        <dbReference type="ARBA" id="ARBA00022989"/>
    </source>
</evidence>
<keyword evidence="4 12" id="KW-0479">Metal-binding</keyword>
<dbReference type="InterPro" id="IPR008250">
    <property type="entry name" value="ATPase_P-typ_transduc_dom_A_sf"/>
</dbReference>
<dbReference type="KEGG" id="mflg:ABS361_21575"/>
<dbReference type="GO" id="GO:0016887">
    <property type="term" value="F:ATP hydrolysis activity"/>
    <property type="evidence" value="ECO:0007669"/>
    <property type="project" value="InterPro"/>
</dbReference>
<dbReference type="SFLD" id="SFLDF00027">
    <property type="entry name" value="p-type_atpase"/>
    <property type="match status" value="1"/>
</dbReference>
<feature type="transmembrane region" description="Helical" evidence="12">
    <location>
        <begin position="705"/>
        <end position="725"/>
    </location>
</feature>
<comment type="subcellular location">
    <subcellularLocation>
        <location evidence="12">Cell membrane</location>
    </subcellularLocation>
    <subcellularLocation>
        <location evidence="1">Endomembrane system</location>
        <topology evidence="1">Multi-pass membrane protein</topology>
    </subcellularLocation>
</comment>
<comment type="similarity">
    <text evidence="2 12">Belongs to the cation transport ATPase (P-type) (TC 3.A.3) family. Type IB subfamily.</text>
</comment>
<keyword evidence="6 12" id="KW-0067">ATP-binding</keyword>
<dbReference type="PROSITE" id="PS01047">
    <property type="entry name" value="HMA_1"/>
    <property type="match status" value="1"/>
</dbReference>